<dbReference type="Proteomes" id="UP000765509">
    <property type="component" value="Unassembled WGS sequence"/>
</dbReference>
<evidence type="ECO:0000256" key="1">
    <source>
        <dbReference type="SAM" id="MobiDB-lite"/>
    </source>
</evidence>
<dbReference type="AlphaFoldDB" id="A0A9Q3BCE0"/>
<organism evidence="2 3">
    <name type="scientific">Austropuccinia psidii MF-1</name>
    <dbReference type="NCBI Taxonomy" id="1389203"/>
    <lineage>
        <taxon>Eukaryota</taxon>
        <taxon>Fungi</taxon>
        <taxon>Dikarya</taxon>
        <taxon>Basidiomycota</taxon>
        <taxon>Pucciniomycotina</taxon>
        <taxon>Pucciniomycetes</taxon>
        <taxon>Pucciniales</taxon>
        <taxon>Sphaerophragmiaceae</taxon>
        <taxon>Austropuccinia</taxon>
    </lineage>
</organism>
<evidence type="ECO:0000313" key="2">
    <source>
        <dbReference type="EMBL" id="MBW0462682.1"/>
    </source>
</evidence>
<gene>
    <name evidence="2" type="ORF">O181_002397</name>
</gene>
<name>A0A9Q3BCE0_9BASI</name>
<reference evidence="2" key="1">
    <citation type="submission" date="2021-03" db="EMBL/GenBank/DDBJ databases">
        <title>Draft genome sequence of rust myrtle Austropuccinia psidii MF-1, a brazilian biotype.</title>
        <authorList>
            <person name="Quecine M.C."/>
            <person name="Pachon D.M.R."/>
            <person name="Bonatelli M.L."/>
            <person name="Correr F.H."/>
            <person name="Franceschini L.M."/>
            <person name="Leite T.F."/>
            <person name="Margarido G.R.A."/>
            <person name="Almeida C.A."/>
            <person name="Ferrarezi J.A."/>
            <person name="Labate C.A."/>
        </authorList>
    </citation>
    <scope>NUCLEOTIDE SEQUENCE</scope>
    <source>
        <strain evidence="2">MF-1</strain>
    </source>
</reference>
<proteinExistence type="predicted"/>
<comment type="caution">
    <text evidence="2">The sequence shown here is derived from an EMBL/GenBank/DDBJ whole genome shotgun (WGS) entry which is preliminary data.</text>
</comment>
<keyword evidence="3" id="KW-1185">Reference proteome</keyword>
<accession>A0A9Q3BCE0</accession>
<dbReference type="EMBL" id="AVOT02000397">
    <property type="protein sequence ID" value="MBW0462682.1"/>
    <property type="molecule type" value="Genomic_DNA"/>
</dbReference>
<sequence>MARNSWFNFISGELDRLHKIEPIDVQKLVNSHFISVKQEGKGEYSQSAMKLALKNQVAMRNKEMESFTNSMDKFVIPSSSMPSKKPGLPQIKSLRMPSKKKNQESSFDY</sequence>
<protein>
    <submittedName>
        <fullName evidence="2">Uncharacterized protein</fullName>
    </submittedName>
</protein>
<feature type="region of interest" description="Disordered" evidence="1">
    <location>
        <begin position="75"/>
        <end position="109"/>
    </location>
</feature>
<evidence type="ECO:0000313" key="3">
    <source>
        <dbReference type="Proteomes" id="UP000765509"/>
    </source>
</evidence>